<keyword evidence="5" id="KW-0547">Nucleotide-binding</keyword>
<dbReference type="FunFam" id="1.10.510.10:FF:000024">
    <property type="entry name" value="Probable serine/threonine-protein kinase cot-1"/>
    <property type="match status" value="1"/>
</dbReference>
<sequence>MTSPNEQLSIKDYPVSSTPFRPKDNQNANGSTGTRRSKLGPLAIVSRSEPESVTKLKSLRHSIGHITLRAMTPRQIVWNSQRTSMLFELLTRPALLFSPSMGIRLPFYQSPRGSPGRQSVRLAMKERNRPIDPDPCLLSIDGLLDCLFATSSLVDQVYYDCCNSSNNVDEGDDYDKSPTVVAANFFRRRVKPALSRLLDLRLKLSDFKLGECIGRGACGIVRVVREIAPPCSVYAMKSQYKGAWLHHDPEGSQIMLERTVLAQAAAIENPWLPHLHYAFQDEKQLHLVMDYEPGGDLYIFLSKVGHLLDPEIIQFYAAEAIEAIHSLHQMGYIHCDLKPENFAIERSGHLKLLDFGSAIRLDADGKCVCPTMVGTKEYLNIELLRQRGRRNEDPLLVGPEYDYWAIGVLLYELFYGQTPFYDEDDDTMMQNIVDYKKTLKFPGGVDIPEEAVQLIRSLITTPSKRLTYHGLVRHSFFTNIDFATLRQTTPPYIPTVGKMNDVSNFSGGGSRTRDETILDVSTNQTFSPVRMKKSCPSAVCRPNSDCEQVSNTCEVDDMAETVLRNSSFVPDVPSETKDNVENIDPLNPSENVSAKPTGLTSREIKEKAIREAAAVPVHEDIEEIEDIDWQGSDCVRNLPFVGYTFTPGLVLLRQPTGAQTAAAVAAGLGTSIINPSGTPFRPNIPGTTKKSSSVLKTNRSYGASNCIVKQSNIAENSEDAVKMAELQKHNEQLEKQITDLHSQMEEQAEDFRKQLSKALETIPAISQLHEEIIPLITSLKENKPAISQLTKCITRLQQENKAMHESLKDSRLQCSVLEKVQSVMMMLSRLKAELESVQMQVRTVEREQADRDEREQELRNQLADSKNQLDAARHENTVLCDRYEKLKEAAATMETCLINQPVSNQNSEMDALRRHLAETKLGLTEECNHLKAQLERLRVSNTQLMSQRDEARQEMREANAALLRERELKEVAQQSSECEVFRLTTITQQQGKLIDHMCSLLPPEHRFMKSVPSGKHDMIHVQSVLDQRRSCTKLPGHGTMKNGGRSTTKLTINENVHGPGGPLIAAASAFFGRRRAAPQSTAFVPDDPNNSSSQKGSTFPKQPSRLRKIVSKSRLRLKRRTVFSRGNHAAYPSECAIQSDTAFTEDEGTIGCYSPGSADEFDSGLPIQVPVLPSHALDSADCTSNTGSTSSVPSTASSAPPVQPPYAGPRSSWRRMRSKRHVGWAASEVTQASTDYHMVKGKSHTKLLKQLSKVLTKAKPVPTHSEDGVPFR</sequence>
<feature type="region of interest" description="Disordered" evidence="11">
    <location>
        <begin position="569"/>
        <end position="599"/>
    </location>
</feature>
<evidence type="ECO:0000256" key="9">
    <source>
        <dbReference type="ARBA" id="ARBA00048679"/>
    </source>
</evidence>
<dbReference type="SUPFAM" id="SSF56112">
    <property type="entry name" value="Protein kinase-like (PK-like)"/>
    <property type="match status" value="1"/>
</dbReference>
<dbReference type="AlphaFoldDB" id="A0AAV2TW67"/>
<evidence type="ECO:0000256" key="6">
    <source>
        <dbReference type="ARBA" id="ARBA00022777"/>
    </source>
</evidence>
<keyword evidence="10" id="KW-0175">Coiled coil</keyword>
<dbReference type="PROSITE" id="PS50011">
    <property type="entry name" value="PROTEIN_KINASE_DOM"/>
    <property type="match status" value="1"/>
</dbReference>
<evidence type="ECO:0000256" key="3">
    <source>
        <dbReference type="ARBA" id="ARBA00022553"/>
    </source>
</evidence>
<evidence type="ECO:0000259" key="12">
    <source>
        <dbReference type="PROSITE" id="PS50011"/>
    </source>
</evidence>
<feature type="compositionally biased region" description="Polar residues" evidence="11">
    <location>
        <begin position="588"/>
        <end position="599"/>
    </location>
</feature>
<evidence type="ECO:0000256" key="5">
    <source>
        <dbReference type="ARBA" id="ARBA00022741"/>
    </source>
</evidence>
<feature type="domain" description="Protein kinase" evidence="12">
    <location>
        <begin position="207"/>
        <end position="477"/>
    </location>
</feature>
<keyword evidence="6" id="KW-0418">Kinase</keyword>
<dbReference type="InterPro" id="IPR050839">
    <property type="entry name" value="Rho-assoc_Ser/Thr_Kinase"/>
</dbReference>
<feature type="compositionally biased region" description="Polar residues" evidence="11">
    <location>
        <begin position="15"/>
        <end position="34"/>
    </location>
</feature>
<reference evidence="13" key="1">
    <citation type="submission" date="2024-06" db="EMBL/GenBank/DDBJ databases">
        <authorList>
            <person name="Liu X."/>
            <person name="Lenzi L."/>
            <person name="Haldenby T S."/>
            <person name="Uol C."/>
        </authorList>
    </citation>
    <scope>NUCLEOTIDE SEQUENCE</scope>
</reference>
<dbReference type="EMBL" id="CAXLJL010000711">
    <property type="protein sequence ID" value="CAL5140172.1"/>
    <property type="molecule type" value="Genomic_DNA"/>
</dbReference>
<dbReference type="InterPro" id="IPR011009">
    <property type="entry name" value="Kinase-like_dom_sf"/>
</dbReference>
<feature type="compositionally biased region" description="Basic and acidic residues" evidence="11">
    <location>
        <begin position="845"/>
        <end position="858"/>
    </location>
</feature>
<evidence type="ECO:0000313" key="14">
    <source>
        <dbReference type="Proteomes" id="UP001497525"/>
    </source>
</evidence>
<dbReference type="GO" id="GO:0031032">
    <property type="term" value="P:actomyosin structure organization"/>
    <property type="evidence" value="ECO:0007669"/>
    <property type="project" value="TreeGrafter"/>
</dbReference>
<comment type="catalytic activity">
    <reaction evidence="9">
        <text>L-seryl-[protein] + ATP = O-phospho-L-seryl-[protein] + ADP + H(+)</text>
        <dbReference type="Rhea" id="RHEA:17989"/>
        <dbReference type="Rhea" id="RHEA-COMP:9863"/>
        <dbReference type="Rhea" id="RHEA-COMP:11604"/>
        <dbReference type="ChEBI" id="CHEBI:15378"/>
        <dbReference type="ChEBI" id="CHEBI:29999"/>
        <dbReference type="ChEBI" id="CHEBI:30616"/>
        <dbReference type="ChEBI" id="CHEBI:83421"/>
        <dbReference type="ChEBI" id="CHEBI:456216"/>
        <dbReference type="EC" id="2.7.11.1"/>
    </reaction>
</comment>
<feature type="region of interest" description="Disordered" evidence="11">
    <location>
        <begin position="1"/>
        <end position="41"/>
    </location>
</feature>
<feature type="region of interest" description="Disordered" evidence="11">
    <location>
        <begin position="1178"/>
        <end position="1214"/>
    </location>
</feature>
<keyword evidence="3" id="KW-0597">Phosphoprotein</keyword>
<dbReference type="PANTHER" id="PTHR22988:SF71">
    <property type="entry name" value="CITRON RHO-INTERACTING KINASE"/>
    <property type="match status" value="1"/>
</dbReference>
<evidence type="ECO:0000256" key="11">
    <source>
        <dbReference type="SAM" id="MobiDB-lite"/>
    </source>
</evidence>
<feature type="compositionally biased region" description="Low complexity" evidence="11">
    <location>
        <begin position="1188"/>
        <end position="1200"/>
    </location>
</feature>
<feature type="region of interest" description="Disordered" evidence="11">
    <location>
        <begin position="845"/>
        <end position="869"/>
    </location>
</feature>
<evidence type="ECO:0000256" key="2">
    <source>
        <dbReference type="ARBA" id="ARBA00022527"/>
    </source>
</evidence>
<dbReference type="Gene3D" id="3.30.200.20">
    <property type="entry name" value="Phosphorylase Kinase, domain 1"/>
    <property type="match status" value="1"/>
</dbReference>
<feature type="compositionally biased region" description="Polar residues" evidence="11">
    <location>
        <begin position="1078"/>
        <end position="1101"/>
    </location>
</feature>
<dbReference type="GO" id="GO:0005737">
    <property type="term" value="C:cytoplasm"/>
    <property type="evidence" value="ECO:0007669"/>
    <property type="project" value="TreeGrafter"/>
</dbReference>
<feature type="coiled-coil region" evidence="10">
    <location>
        <begin position="927"/>
        <end position="968"/>
    </location>
</feature>
<keyword evidence="7" id="KW-0067">ATP-binding</keyword>
<proteinExistence type="predicted"/>
<comment type="caution">
    <text evidence="13">The sequence shown here is derived from an EMBL/GenBank/DDBJ whole genome shotgun (WGS) entry which is preliminary data.</text>
</comment>
<keyword evidence="4" id="KW-0808">Transferase</keyword>
<dbReference type="Proteomes" id="UP001497525">
    <property type="component" value="Unassembled WGS sequence"/>
</dbReference>
<comment type="catalytic activity">
    <reaction evidence="8">
        <text>L-threonyl-[protein] + ATP = O-phospho-L-threonyl-[protein] + ADP + H(+)</text>
        <dbReference type="Rhea" id="RHEA:46608"/>
        <dbReference type="Rhea" id="RHEA-COMP:11060"/>
        <dbReference type="Rhea" id="RHEA-COMP:11605"/>
        <dbReference type="ChEBI" id="CHEBI:15378"/>
        <dbReference type="ChEBI" id="CHEBI:30013"/>
        <dbReference type="ChEBI" id="CHEBI:30616"/>
        <dbReference type="ChEBI" id="CHEBI:61977"/>
        <dbReference type="ChEBI" id="CHEBI:456216"/>
        <dbReference type="EC" id="2.7.11.1"/>
    </reaction>
</comment>
<protein>
    <recommendedName>
        <fullName evidence="1">non-specific serine/threonine protein kinase</fullName>
        <ecNumber evidence="1">2.7.11.1</ecNumber>
    </recommendedName>
</protein>
<dbReference type="Gene3D" id="1.10.510.10">
    <property type="entry name" value="Transferase(Phosphotransferase) domain 1"/>
    <property type="match status" value="1"/>
</dbReference>
<evidence type="ECO:0000256" key="8">
    <source>
        <dbReference type="ARBA" id="ARBA00047899"/>
    </source>
</evidence>
<gene>
    <name evidence="13" type="ORF">CDAUBV1_LOCUS15349</name>
</gene>
<evidence type="ECO:0000256" key="10">
    <source>
        <dbReference type="SAM" id="Coils"/>
    </source>
</evidence>
<feature type="region of interest" description="Disordered" evidence="11">
    <location>
        <begin position="1078"/>
        <end position="1106"/>
    </location>
</feature>
<evidence type="ECO:0000256" key="4">
    <source>
        <dbReference type="ARBA" id="ARBA00022679"/>
    </source>
</evidence>
<organism evidence="13 14">
    <name type="scientific">Calicophoron daubneyi</name>
    <name type="common">Rumen fluke</name>
    <name type="synonym">Paramphistomum daubneyi</name>
    <dbReference type="NCBI Taxonomy" id="300641"/>
    <lineage>
        <taxon>Eukaryota</taxon>
        <taxon>Metazoa</taxon>
        <taxon>Spiralia</taxon>
        <taxon>Lophotrochozoa</taxon>
        <taxon>Platyhelminthes</taxon>
        <taxon>Trematoda</taxon>
        <taxon>Digenea</taxon>
        <taxon>Plagiorchiida</taxon>
        <taxon>Pronocephalata</taxon>
        <taxon>Paramphistomoidea</taxon>
        <taxon>Paramphistomidae</taxon>
        <taxon>Calicophoron</taxon>
    </lineage>
</organism>
<dbReference type="PANTHER" id="PTHR22988">
    <property type="entry name" value="MYOTONIC DYSTROPHY S/T KINASE-RELATED"/>
    <property type="match status" value="1"/>
</dbReference>
<dbReference type="GO" id="GO:0005524">
    <property type="term" value="F:ATP binding"/>
    <property type="evidence" value="ECO:0007669"/>
    <property type="project" value="UniProtKB-KW"/>
</dbReference>
<evidence type="ECO:0000256" key="7">
    <source>
        <dbReference type="ARBA" id="ARBA00022840"/>
    </source>
</evidence>
<dbReference type="SMART" id="SM00220">
    <property type="entry name" value="S_TKc"/>
    <property type="match status" value="1"/>
</dbReference>
<feature type="coiled-coil region" evidence="10">
    <location>
        <begin position="714"/>
        <end position="761"/>
    </location>
</feature>
<evidence type="ECO:0000256" key="1">
    <source>
        <dbReference type="ARBA" id="ARBA00012513"/>
    </source>
</evidence>
<dbReference type="Pfam" id="PF00069">
    <property type="entry name" value="Pkinase"/>
    <property type="match status" value="1"/>
</dbReference>
<dbReference type="EC" id="2.7.11.1" evidence="1"/>
<evidence type="ECO:0000313" key="13">
    <source>
        <dbReference type="EMBL" id="CAL5140172.1"/>
    </source>
</evidence>
<dbReference type="InterPro" id="IPR000719">
    <property type="entry name" value="Prot_kinase_dom"/>
</dbReference>
<keyword evidence="2" id="KW-0723">Serine/threonine-protein kinase</keyword>
<dbReference type="GO" id="GO:0005856">
    <property type="term" value="C:cytoskeleton"/>
    <property type="evidence" value="ECO:0007669"/>
    <property type="project" value="TreeGrafter"/>
</dbReference>
<dbReference type="GO" id="GO:0004674">
    <property type="term" value="F:protein serine/threonine kinase activity"/>
    <property type="evidence" value="ECO:0007669"/>
    <property type="project" value="UniProtKB-KW"/>
</dbReference>
<name>A0AAV2TW67_CALDB</name>
<accession>A0AAV2TW67</accession>